<reference evidence="2" key="2">
    <citation type="submission" date="2023-06" db="EMBL/GenBank/DDBJ databases">
        <authorList>
            <person name="Ma L."/>
            <person name="Liu K.-W."/>
            <person name="Li Z."/>
            <person name="Hsiao Y.-Y."/>
            <person name="Qi Y."/>
            <person name="Fu T."/>
            <person name="Tang G."/>
            <person name="Zhang D."/>
            <person name="Sun W.-H."/>
            <person name="Liu D.-K."/>
            <person name="Li Y."/>
            <person name="Chen G.-Z."/>
            <person name="Liu X.-D."/>
            <person name="Liao X.-Y."/>
            <person name="Jiang Y.-T."/>
            <person name="Yu X."/>
            <person name="Hao Y."/>
            <person name="Huang J."/>
            <person name="Zhao X.-W."/>
            <person name="Ke S."/>
            <person name="Chen Y.-Y."/>
            <person name="Wu W.-L."/>
            <person name="Hsu J.-L."/>
            <person name="Lin Y.-F."/>
            <person name="Huang M.-D."/>
            <person name="Li C.-Y."/>
            <person name="Huang L."/>
            <person name="Wang Z.-W."/>
            <person name="Zhao X."/>
            <person name="Zhong W.-Y."/>
            <person name="Peng D.-H."/>
            <person name="Ahmad S."/>
            <person name="Lan S."/>
            <person name="Zhang J.-S."/>
            <person name="Tsai W.-C."/>
            <person name="Van De Peer Y."/>
            <person name="Liu Z.-J."/>
        </authorList>
    </citation>
    <scope>NUCLEOTIDE SEQUENCE</scope>
    <source>
        <strain evidence="2">CP</strain>
        <tissue evidence="2">Leaves</tissue>
    </source>
</reference>
<name>A0AAV9EDC1_ACOCL</name>
<feature type="compositionally biased region" description="Basic and acidic residues" evidence="1">
    <location>
        <begin position="18"/>
        <end position="30"/>
    </location>
</feature>
<keyword evidence="3" id="KW-1185">Reference proteome</keyword>
<comment type="caution">
    <text evidence="2">The sequence shown here is derived from an EMBL/GenBank/DDBJ whole genome shotgun (WGS) entry which is preliminary data.</text>
</comment>
<accession>A0AAV9EDC1</accession>
<dbReference type="Proteomes" id="UP001180020">
    <property type="component" value="Unassembled WGS sequence"/>
</dbReference>
<feature type="region of interest" description="Disordered" evidence="1">
    <location>
        <begin position="1"/>
        <end position="38"/>
    </location>
</feature>
<dbReference type="EMBL" id="JAUJYO010000008">
    <property type="protein sequence ID" value="KAK1311191.1"/>
    <property type="molecule type" value="Genomic_DNA"/>
</dbReference>
<gene>
    <name evidence="2" type="ORF">QJS10_CPA08g00631</name>
</gene>
<evidence type="ECO:0000256" key="1">
    <source>
        <dbReference type="SAM" id="MobiDB-lite"/>
    </source>
</evidence>
<sequence length="202" mass="23983">MPPRRHPLTNAYDPNDSTDGHFDNPFEETIRPSIFNEDEDEEIEKAKHFFDDNEDIEKENFPPIFDEEIEDARLPHIFYAEIDEIDLSPVFDEEMEEIESKNQITIIICPRVRSDEPYKSEVVHPRGFTDPVSYIDLVGISSDRVRRWSDDDDDSLQVPRYPSRHRRYLRLSHQCLEQQLPPYLRTWTQQHRSLLPRASTSI</sequence>
<evidence type="ECO:0000313" key="2">
    <source>
        <dbReference type="EMBL" id="KAK1311191.1"/>
    </source>
</evidence>
<organism evidence="2 3">
    <name type="scientific">Acorus calamus</name>
    <name type="common">Sweet flag</name>
    <dbReference type="NCBI Taxonomy" id="4465"/>
    <lineage>
        <taxon>Eukaryota</taxon>
        <taxon>Viridiplantae</taxon>
        <taxon>Streptophyta</taxon>
        <taxon>Embryophyta</taxon>
        <taxon>Tracheophyta</taxon>
        <taxon>Spermatophyta</taxon>
        <taxon>Magnoliopsida</taxon>
        <taxon>Liliopsida</taxon>
        <taxon>Acoraceae</taxon>
        <taxon>Acorus</taxon>
    </lineage>
</organism>
<evidence type="ECO:0000313" key="3">
    <source>
        <dbReference type="Proteomes" id="UP001180020"/>
    </source>
</evidence>
<dbReference type="AlphaFoldDB" id="A0AAV9EDC1"/>
<protein>
    <submittedName>
        <fullName evidence="2">Uncharacterized protein</fullName>
    </submittedName>
</protein>
<reference evidence="2" key="1">
    <citation type="journal article" date="2023" name="Nat. Commun.">
        <title>Diploid and tetraploid genomes of Acorus and the evolution of monocots.</title>
        <authorList>
            <person name="Ma L."/>
            <person name="Liu K.W."/>
            <person name="Li Z."/>
            <person name="Hsiao Y.Y."/>
            <person name="Qi Y."/>
            <person name="Fu T."/>
            <person name="Tang G.D."/>
            <person name="Zhang D."/>
            <person name="Sun W.H."/>
            <person name="Liu D.K."/>
            <person name="Li Y."/>
            <person name="Chen G.Z."/>
            <person name="Liu X.D."/>
            <person name="Liao X.Y."/>
            <person name="Jiang Y.T."/>
            <person name="Yu X."/>
            <person name="Hao Y."/>
            <person name="Huang J."/>
            <person name="Zhao X.W."/>
            <person name="Ke S."/>
            <person name="Chen Y.Y."/>
            <person name="Wu W.L."/>
            <person name="Hsu J.L."/>
            <person name="Lin Y.F."/>
            <person name="Huang M.D."/>
            <person name="Li C.Y."/>
            <person name="Huang L."/>
            <person name="Wang Z.W."/>
            <person name="Zhao X."/>
            <person name="Zhong W.Y."/>
            <person name="Peng D.H."/>
            <person name="Ahmad S."/>
            <person name="Lan S."/>
            <person name="Zhang J.S."/>
            <person name="Tsai W.C."/>
            <person name="Van de Peer Y."/>
            <person name="Liu Z.J."/>
        </authorList>
    </citation>
    <scope>NUCLEOTIDE SEQUENCE</scope>
    <source>
        <strain evidence="2">CP</strain>
    </source>
</reference>
<proteinExistence type="predicted"/>